<feature type="compositionally biased region" description="Low complexity" evidence="1">
    <location>
        <begin position="1"/>
        <end position="25"/>
    </location>
</feature>
<dbReference type="Proteomes" id="UP000465810">
    <property type="component" value="Unassembled WGS sequence"/>
</dbReference>
<feature type="compositionally biased region" description="Basic and acidic residues" evidence="1">
    <location>
        <begin position="94"/>
        <end position="132"/>
    </location>
</feature>
<name>A0A7X4GG55_9SPHN</name>
<dbReference type="EMBL" id="WVTD01000005">
    <property type="protein sequence ID" value="MYL98006.1"/>
    <property type="molecule type" value="Genomic_DNA"/>
</dbReference>
<feature type="compositionally biased region" description="Basic and acidic residues" evidence="1">
    <location>
        <begin position="27"/>
        <end position="60"/>
    </location>
</feature>
<feature type="region of interest" description="Disordered" evidence="1">
    <location>
        <begin position="1"/>
        <end position="132"/>
    </location>
</feature>
<keyword evidence="3" id="KW-1185">Reference proteome</keyword>
<dbReference type="Pfam" id="PF11776">
    <property type="entry name" value="RcnB"/>
    <property type="match status" value="1"/>
</dbReference>
<organism evidence="2 3">
    <name type="scientific">Novosphingobium silvae</name>
    <dbReference type="NCBI Taxonomy" id="2692619"/>
    <lineage>
        <taxon>Bacteria</taxon>
        <taxon>Pseudomonadati</taxon>
        <taxon>Pseudomonadota</taxon>
        <taxon>Alphaproteobacteria</taxon>
        <taxon>Sphingomonadales</taxon>
        <taxon>Sphingomonadaceae</taxon>
        <taxon>Novosphingobium</taxon>
    </lineage>
</organism>
<dbReference type="InterPro" id="IPR024572">
    <property type="entry name" value="RcnB"/>
</dbReference>
<sequence>MDRGPQARPQRPAPAARPNDAGARNWQRSESRPRPTRATPERSQTRPEVRREPRANEIRRGLPGWAGGTRSGEPISPNGNARPNPSDRSAWQRGTERRNDDRRNDDRRWDNDRRDNDGRWRDNDRRDNNDRWRDNDRRDNDRWRDNDRRYGNERWRGNDNRGRDWDRTSWRRDSRYDWQRYRDRNRSTYRIGRYYAPYQGYSYRRIGLGFSLGSMFYGNRYWINDPWQYRLPQTYGAYRWIRYYDDVLLVDTYSGQVVDVIYDFFW</sequence>
<protein>
    <submittedName>
        <fullName evidence="2">Uncharacterized protein</fullName>
    </submittedName>
</protein>
<proteinExistence type="predicted"/>
<gene>
    <name evidence="2" type="ORF">GR702_09500</name>
</gene>
<dbReference type="Gene3D" id="3.10.450.160">
    <property type="entry name" value="inner membrane protein cigr"/>
    <property type="match status" value="1"/>
</dbReference>
<evidence type="ECO:0000313" key="2">
    <source>
        <dbReference type="EMBL" id="MYL98006.1"/>
    </source>
</evidence>
<accession>A0A7X4GG55</accession>
<evidence type="ECO:0000313" key="3">
    <source>
        <dbReference type="Proteomes" id="UP000465810"/>
    </source>
</evidence>
<feature type="compositionally biased region" description="Polar residues" evidence="1">
    <location>
        <begin position="77"/>
        <end position="89"/>
    </location>
</feature>
<reference evidence="2 3" key="1">
    <citation type="submission" date="2019-12" db="EMBL/GenBank/DDBJ databases">
        <authorList>
            <person name="Feng G."/>
            <person name="Zhu H."/>
        </authorList>
    </citation>
    <scope>NUCLEOTIDE SEQUENCE [LARGE SCALE GENOMIC DNA]</scope>
    <source>
        <strain evidence="2 3">FGD1</strain>
    </source>
</reference>
<comment type="caution">
    <text evidence="2">The sequence shown here is derived from an EMBL/GenBank/DDBJ whole genome shotgun (WGS) entry which is preliminary data.</text>
</comment>
<evidence type="ECO:0000256" key="1">
    <source>
        <dbReference type="SAM" id="MobiDB-lite"/>
    </source>
</evidence>
<dbReference type="AlphaFoldDB" id="A0A7X4GG55"/>